<protein>
    <submittedName>
        <fullName evidence="1">Uncharacterized protein</fullName>
    </submittedName>
</protein>
<gene>
    <name evidence="1" type="ORF">GPA05_04875</name>
</gene>
<dbReference type="EMBL" id="CP047044">
    <property type="protein sequence ID" value="QHA16366.1"/>
    <property type="molecule type" value="Genomic_DNA"/>
</dbReference>
<name>A0ABX6G3C4_9BACI</name>
<evidence type="ECO:0000313" key="2">
    <source>
        <dbReference type="Proteomes" id="UP000440820"/>
    </source>
</evidence>
<evidence type="ECO:0000313" key="1">
    <source>
        <dbReference type="EMBL" id="QHA16366.1"/>
    </source>
</evidence>
<reference evidence="1 2" key="1">
    <citation type="submission" date="2019-12" db="EMBL/GenBank/DDBJ databases">
        <title>Bacillus toyonensis BV-17 genome.</title>
        <authorList>
            <person name="Chen J."/>
        </authorList>
    </citation>
    <scope>NUCLEOTIDE SEQUENCE [LARGE SCALE GENOMIC DNA]</scope>
    <source>
        <strain evidence="1 2">BV-17</strain>
    </source>
</reference>
<dbReference type="Proteomes" id="UP000440820">
    <property type="component" value="Chromosome"/>
</dbReference>
<keyword evidence="2" id="KW-1185">Reference proteome</keyword>
<proteinExistence type="predicted"/>
<organism evidence="1 2">
    <name type="scientific">Bacillus toyonensis</name>
    <dbReference type="NCBI Taxonomy" id="155322"/>
    <lineage>
        <taxon>Bacteria</taxon>
        <taxon>Bacillati</taxon>
        <taxon>Bacillota</taxon>
        <taxon>Bacilli</taxon>
        <taxon>Bacillales</taxon>
        <taxon>Bacillaceae</taxon>
        <taxon>Bacillus</taxon>
        <taxon>Bacillus cereus group</taxon>
    </lineage>
</organism>
<accession>A0ABX6G3C4</accession>
<sequence>MILSITMFIILRKEVDRMSREIDEFLRIYTKAIEESTAAVFTGTELSKPAILQI</sequence>